<dbReference type="GO" id="GO:0005634">
    <property type="term" value="C:nucleus"/>
    <property type="evidence" value="ECO:0007669"/>
    <property type="project" value="TreeGrafter"/>
</dbReference>
<dbReference type="Gene3D" id="3.30.1370.10">
    <property type="entry name" value="K Homology domain, type 1"/>
    <property type="match status" value="1"/>
</dbReference>
<feature type="domain" description="K Homology" evidence="2">
    <location>
        <begin position="54"/>
        <end position="122"/>
    </location>
</feature>
<name>A0A6F9D6E6_9ASCI</name>
<dbReference type="InterPro" id="IPR047538">
    <property type="entry name" value="KH-I_ASCC1"/>
</dbReference>
<dbReference type="Pfam" id="PF00013">
    <property type="entry name" value="KH_1"/>
    <property type="match status" value="1"/>
</dbReference>
<dbReference type="Gene3D" id="3.90.1140.10">
    <property type="entry name" value="Cyclic phosphodiesterase"/>
    <property type="match status" value="1"/>
</dbReference>
<dbReference type="CDD" id="cd22419">
    <property type="entry name" value="KH-I_ASCC1"/>
    <property type="match status" value="1"/>
</dbReference>
<accession>A0A6F9D6E6</accession>
<gene>
    <name evidence="3" type="primary">Ascc1-001</name>
</gene>
<dbReference type="PANTHER" id="PTHR13360:SF1">
    <property type="entry name" value="ACTIVATING SIGNAL COINTEGRATOR 1 COMPLEX SUBUNIT 1"/>
    <property type="match status" value="1"/>
</dbReference>
<sequence length="339" mass="37915">MDILNPQLISISGRVYCKYATDNNFATPQSYEEPEVCWDDEPNCESTVTKNQSGRYEAAVNVPSALFKHVIGRKGAMKHKLEQETHTKITIPGKGCNGSIIITGDKSSSVSSAQNRIEILVAEKRWREPFTHFISIPLTSELVRTSFETFRKLAIDTCSLDPRLFQNPQKLHLTICTLVLLDDSEVERAIAAFKKCITRLSSEILGETQLQIKVKGLEYMNDDPGAVDVLYAKVVDENGTNKLQNFADAIATELVKGGLSENQYDHVKLHGTLLNTTFRKANSSDRNEKGKRETFDAQEVLDKFETFDFGTVPLDKICLSARFTTNADGYYDSVDVAQL</sequence>
<dbReference type="InterPro" id="IPR036612">
    <property type="entry name" value="KH_dom_type_1_sf"/>
</dbReference>
<evidence type="ECO:0000256" key="1">
    <source>
        <dbReference type="PROSITE-ProRule" id="PRU00117"/>
    </source>
</evidence>
<dbReference type="EMBL" id="LR783100">
    <property type="protein sequence ID" value="CAB3223394.1"/>
    <property type="molecule type" value="mRNA"/>
</dbReference>
<dbReference type="Pfam" id="PF10469">
    <property type="entry name" value="AKAP7_NLS"/>
    <property type="match status" value="1"/>
</dbReference>
<dbReference type="PANTHER" id="PTHR13360">
    <property type="entry name" value="ACTIVATING SIGNAL COINTEGRATOR 1 COMPLEX SUBUNIT 1"/>
    <property type="match status" value="1"/>
</dbReference>
<dbReference type="PROSITE" id="PS50084">
    <property type="entry name" value="KH_TYPE_1"/>
    <property type="match status" value="1"/>
</dbReference>
<dbReference type="PIRSF" id="PIRSF027019">
    <property type="entry name" value="Euk_LigT"/>
    <property type="match status" value="1"/>
</dbReference>
<dbReference type="InterPro" id="IPR019510">
    <property type="entry name" value="AKAP7-like_phosphoesterase"/>
</dbReference>
<dbReference type="GO" id="GO:0006355">
    <property type="term" value="P:regulation of DNA-templated transcription"/>
    <property type="evidence" value="ECO:0007669"/>
    <property type="project" value="TreeGrafter"/>
</dbReference>
<dbReference type="InterPro" id="IPR004087">
    <property type="entry name" value="KH_dom"/>
</dbReference>
<organism evidence="3">
    <name type="scientific">Phallusia mammillata</name>
    <dbReference type="NCBI Taxonomy" id="59560"/>
    <lineage>
        <taxon>Eukaryota</taxon>
        <taxon>Metazoa</taxon>
        <taxon>Chordata</taxon>
        <taxon>Tunicata</taxon>
        <taxon>Ascidiacea</taxon>
        <taxon>Phlebobranchia</taxon>
        <taxon>Ascidiidae</taxon>
        <taxon>Phallusia</taxon>
    </lineage>
</organism>
<reference evidence="3" key="1">
    <citation type="submission" date="2020-04" db="EMBL/GenBank/DDBJ databases">
        <authorList>
            <person name="Neveu A P."/>
        </authorList>
    </citation>
    <scope>NUCLEOTIDE SEQUENCE</scope>
    <source>
        <tissue evidence="3">Whole embryo</tissue>
    </source>
</reference>
<dbReference type="InterPro" id="IPR004088">
    <property type="entry name" value="KH_dom_type_1"/>
</dbReference>
<proteinExistence type="evidence at transcript level"/>
<dbReference type="InterPro" id="IPR009210">
    <property type="entry name" value="ASCC1"/>
</dbReference>
<dbReference type="AlphaFoldDB" id="A0A6F9D6E6"/>
<evidence type="ECO:0000313" key="3">
    <source>
        <dbReference type="EMBL" id="CAB3223394.1"/>
    </source>
</evidence>
<dbReference type="SMART" id="SM00322">
    <property type="entry name" value="KH"/>
    <property type="match status" value="1"/>
</dbReference>
<dbReference type="GO" id="GO:0006307">
    <property type="term" value="P:DNA alkylation repair"/>
    <property type="evidence" value="ECO:0007669"/>
    <property type="project" value="InterPro"/>
</dbReference>
<dbReference type="InterPro" id="IPR009097">
    <property type="entry name" value="Cyclic_Pdiesterase"/>
</dbReference>
<keyword evidence="1" id="KW-0694">RNA-binding</keyword>
<dbReference type="SUPFAM" id="SSF54791">
    <property type="entry name" value="Eukaryotic type KH-domain (KH-domain type I)"/>
    <property type="match status" value="1"/>
</dbReference>
<dbReference type="GO" id="GO:0003723">
    <property type="term" value="F:RNA binding"/>
    <property type="evidence" value="ECO:0007669"/>
    <property type="project" value="UniProtKB-UniRule"/>
</dbReference>
<dbReference type="SUPFAM" id="SSF55144">
    <property type="entry name" value="LigT-like"/>
    <property type="match status" value="1"/>
</dbReference>
<evidence type="ECO:0000259" key="2">
    <source>
        <dbReference type="SMART" id="SM00322"/>
    </source>
</evidence>
<protein>
    <submittedName>
        <fullName evidence="3">Activating signal cointegrator 1 complex subunit 1-like</fullName>
    </submittedName>
</protein>